<dbReference type="Proteomes" id="UP000092578">
    <property type="component" value="Unassembled WGS sequence"/>
</dbReference>
<dbReference type="EMBL" id="MAYT01000001">
    <property type="protein sequence ID" value="OCA92587.1"/>
    <property type="molecule type" value="Genomic_DNA"/>
</dbReference>
<proteinExistence type="predicted"/>
<name>A0A1B9B926_9BACI</name>
<organism evidence="1 2">
    <name type="scientific">Pseudobacillus wudalianchiensis</name>
    <dbReference type="NCBI Taxonomy" id="1743143"/>
    <lineage>
        <taxon>Bacteria</taxon>
        <taxon>Bacillati</taxon>
        <taxon>Bacillota</taxon>
        <taxon>Bacilli</taxon>
        <taxon>Bacillales</taxon>
        <taxon>Bacillaceae</taxon>
        <taxon>Pseudobacillus</taxon>
    </lineage>
</organism>
<dbReference type="AlphaFoldDB" id="A0A1B9B926"/>
<comment type="caution">
    <text evidence="1">The sequence shown here is derived from an EMBL/GenBank/DDBJ whole genome shotgun (WGS) entry which is preliminary data.</text>
</comment>
<sequence>MIEKNYGHWHVDYYCEETNFYTTATGFWNDEGRWDVFFNELEADKMYKLFDGLDYEIDKDFGVLLFKVNDFNNAHDKFTKWVENVLLPFLEK</sequence>
<keyword evidence="2" id="KW-1185">Reference proteome</keyword>
<dbReference type="RefSeq" id="WP_065409076.1">
    <property type="nucleotide sequence ID" value="NZ_MAYT01000001.1"/>
</dbReference>
<reference evidence="2" key="1">
    <citation type="submission" date="2016-05" db="EMBL/GenBank/DDBJ databases">
        <authorList>
            <person name="Liu B."/>
            <person name="Wang J."/>
            <person name="Zhu Y."/>
            <person name="Liu G."/>
            <person name="Chen Q."/>
            <person name="Chen Z."/>
            <person name="Lan J."/>
            <person name="Che J."/>
            <person name="Ge C."/>
            <person name="Shi H."/>
            <person name="Pan Z."/>
            <person name="Liu X."/>
        </authorList>
    </citation>
    <scope>NUCLEOTIDE SEQUENCE [LARGE SCALE GENOMIC DNA]</scope>
    <source>
        <strain evidence="2">FJAT-27215</strain>
    </source>
</reference>
<protein>
    <recommendedName>
        <fullName evidence="3">DUF3986 domain-containing protein</fullName>
    </recommendedName>
</protein>
<evidence type="ECO:0000313" key="1">
    <source>
        <dbReference type="EMBL" id="OCA92587.1"/>
    </source>
</evidence>
<gene>
    <name evidence="1" type="ORF">A8F95_02505</name>
</gene>
<accession>A0A1B9B926</accession>
<evidence type="ECO:0000313" key="2">
    <source>
        <dbReference type="Proteomes" id="UP000092578"/>
    </source>
</evidence>
<evidence type="ECO:0008006" key="3">
    <source>
        <dbReference type="Google" id="ProtNLM"/>
    </source>
</evidence>